<dbReference type="EMBL" id="MCGO01000034">
    <property type="protein sequence ID" value="ORY40680.1"/>
    <property type="molecule type" value="Genomic_DNA"/>
</dbReference>
<gene>
    <name evidence="1" type="ORF">BCR33DRAFT_719227</name>
</gene>
<protein>
    <submittedName>
        <fullName evidence="1">Uncharacterized protein</fullName>
    </submittedName>
</protein>
<dbReference type="AlphaFoldDB" id="A0A1Y2C0Y2"/>
<keyword evidence="2" id="KW-1185">Reference proteome</keyword>
<reference evidence="1 2" key="1">
    <citation type="submission" date="2016-07" db="EMBL/GenBank/DDBJ databases">
        <title>Pervasive Adenine N6-methylation of Active Genes in Fungi.</title>
        <authorList>
            <consortium name="DOE Joint Genome Institute"/>
            <person name="Mondo S.J."/>
            <person name="Dannebaum R.O."/>
            <person name="Kuo R.C."/>
            <person name="Labutti K."/>
            <person name="Haridas S."/>
            <person name="Kuo A."/>
            <person name="Salamov A."/>
            <person name="Ahrendt S.R."/>
            <person name="Lipzen A."/>
            <person name="Sullivan W."/>
            <person name="Andreopoulos W.B."/>
            <person name="Clum A."/>
            <person name="Lindquist E."/>
            <person name="Daum C."/>
            <person name="Ramamoorthy G.K."/>
            <person name="Gryganskyi A."/>
            <person name="Culley D."/>
            <person name="Magnuson J.K."/>
            <person name="James T.Y."/>
            <person name="O'Malley M.A."/>
            <person name="Stajich J.E."/>
            <person name="Spatafora J.W."/>
            <person name="Visel A."/>
            <person name="Grigoriev I.V."/>
        </authorList>
    </citation>
    <scope>NUCLEOTIDE SEQUENCE [LARGE SCALE GENOMIC DNA]</scope>
    <source>
        <strain evidence="1 2">JEL800</strain>
    </source>
</reference>
<evidence type="ECO:0000313" key="2">
    <source>
        <dbReference type="Proteomes" id="UP000193642"/>
    </source>
</evidence>
<sequence>TDGLTQHISTPVSRYVLQDSNHSHLRLDKRWNQKWKNNKNGISGGWTTTMSFIDCYGVEKRL</sequence>
<dbReference type="Proteomes" id="UP000193642">
    <property type="component" value="Unassembled WGS sequence"/>
</dbReference>
<feature type="non-terminal residue" evidence="1">
    <location>
        <position position="1"/>
    </location>
</feature>
<name>A0A1Y2C0Y2_9FUNG</name>
<comment type="caution">
    <text evidence="1">The sequence shown here is derived from an EMBL/GenBank/DDBJ whole genome shotgun (WGS) entry which is preliminary data.</text>
</comment>
<accession>A0A1Y2C0Y2</accession>
<evidence type="ECO:0000313" key="1">
    <source>
        <dbReference type="EMBL" id="ORY40680.1"/>
    </source>
</evidence>
<organism evidence="1 2">
    <name type="scientific">Rhizoclosmatium globosum</name>
    <dbReference type="NCBI Taxonomy" id="329046"/>
    <lineage>
        <taxon>Eukaryota</taxon>
        <taxon>Fungi</taxon>
        <taxon>Fungi incertae sedis</taxon>
        <taxon>Chytridiomycota</taxon>
        <taxon>Chytridiomycota incertae sedis</taxon>
        <taxon>Chytridiomycetes</taxon>
        <taxon>Chytridiales</taxon>
        <taxon>Chytriomycetaceae</taxon>
        <taxon>Rhizoclosmatium</taxon>
    </lineage>
</organism>
<proteinExistence type="predicted"/>